<evidence type="ECO:0000256" key="1">
    <source>
        <dbReference type="SAM" id="Phobius"/>
    </source>
</evidence>
<protein>
    <submittedName>
        <fullName evidence="2">Uncharacterized protein</fullName>
    </submittedName>
</protein>
<dbReference type="AlphaFoldDB" id="A0A450SC99"/>
<feature type="transmembrane region" description="Helical" evidence="1">
    <location>
        <begin position="194"/>
        <end position="216"/>
    </location>
</feature>
<reference evidence="2" key="1">
    <citation type="submission" date="2019-02" db="EMBL/GenBank/DDBJ databases">
        <authorList>
            <person name="Gruber-Vodicka R. H."/>
            <person name="Seah K. B. B."/>
        </authorList>
    </citation>
    <scope>NUCLEOTIDE SEQUENCE</scope>
    <source>
        <strain evidence="2">BECK_DK161</strain>
    </source>
</reference>
<sequence>MSTNIRFFYNRHGNPEIDTGRRMVVHDQTQKPVAVDFCSMGSLRGKAGTVGELWTAIKESGGGILLIHSGRDYEVIFADAENYSPPGAAVRINAFGAVGGVALSNKQVFQISENERLIVPVDAASDQRLSELDKHLEWLSPDIHSLVFRTLHKPDMDTRVSRLEGLIGKDEHPRVSGQNASEEASTKSVLWWSFGLRLLATLLIVLIFALLATTWLEESFKNQLISELTARLEGDPDAPTTMAGKISITTATQGKMDSVPEPTTTTLPTTEKLVNKTRLLVERLDQLRPSYESINKLWKMHIAPLEIDPNNPWKKEKWLDLLENKGAFDTEKLHSHFQWALLKLWGMQTENKDLTYTPIPGERDKDPRIAWSDTEKLFFDVAHTAYNQFTKEQRTALQAINCRIKYKGKSNDYGSRWNVIPGSSYRFSLLEAKEVPEEYASQDDPCTDITTIIPLLDKLLADLPEPTKASANP</sequence>
<gene>
    <name evidence="2" type="ORF">BECKDK2373C_GA0170839_102727</name>
</gene>
<keyword evidence="1" id="KW-1133">Transmembrane helix</keyword>
<accession>A0A450SC99</accession>
<dbReference type="EMBL" id="CAADEY010000027">
    <property type="protein sequence ID" value="VFJ50005.1"/>
    <property type="molecule type" value="Genomic_DNA"/>
</dbReference>
<organism evidence="2">
    <name type="scientific">Candidatus Kentrum sp. DK</name>
    <dbReference type="NCBI Taxonomy" id="2126562"/>
    <lineage>
        <taxon>Bacteria</taxon>
        <taxon>Pseudomonadati</taxon>
        <taxon>Pseudomonadota</taxon>
        <taxon>Gammaproteobacteria</taxon>
        <taxon>Candidatus Kentrum</taxon>
    </lineage>
</organism>
<keyword evidence="1" id="KW-0472">Membrane</keyword>
<name>A0A450SC99_9GAMM</name>
<evidence type="ECO:0000313" key="2">
    <source>
        <dbReference type="EMBL" id="VFJ50005.1"/>
    </source>
</evidence>
<proteinExistence type="predicted"/>
<keyword evidence="1" id="KW-0812">Transmembrane</keyword>